<accession>A0ABX2G5Q4</accession>
<feature type="compositionally biased region" description="Basic and acidic residues" evidence="1">
    <location>
        <begin position="194"/>
        <end position="205"/>
    </location>
</feature>
<dbReference type="InterPro" id="IPR023346">
    <property type="entry name" value="Lysozyme-like_dom_sf"/>
</dbReference>
<dbReference type="EMBL" id="JABSNM010000017">
    <property type="protein sequence ID" value="NRT57632.1"/>
    <property type="molecule type" value="Genomic_DNA"/>
</dbReference>
<reference evidence="3 4" key="1">
    <citation type="submission" date="2020-05" db="EMBL/GenBank/DDBJ databases">
        <title>Genomic Encyclopedia of Type Strains, Phase IV (KMG-V): Genome sequencing to study the core and pangenomes of soil and plant-associated prokaryotes.</title>
        <authorList>
            <person name="Whitman W."/>
        </authorList>
    </citation>
    <scope>NUCLEOTIDE SEQUENCE [LARGE SCALE GENOMIC DNA]</scope>
    <source>
        <strain evidence="3 4">C29</strain>
    </source>
</reference>
<feature type="domain" description="Glycoside hydrolase family 19 catalytic" evidence="2">
    <location>
        <begin position="39"/>
        <end position="138"/>
    </location>
</feature>
<evidence type="ECO:0000313" key="4">
    <source>
        <dbReference type="Proteomes" id="UP001516061"/>
    </source>
</evidence>
<evidence type="ECO:0000256" key="1">
    <source>
        <dbReference type="SAM" id="MobiDB-lite"/>
    </source>
</evidence>
<dbReference type="Proteomes" id="UP001516061">
    <property type="component" value="Unassembled WGS sequence"/>
</dbReference>
<comment type="caution">
    <text evidence="3">The sequence shown here is derived from an EMBL/GenBank/DDBJ whole genome shotgun (WGS) entry which is preliminary data.</text>
</comment>
<proteinExistence type="predicted"/>
<name>A0ABX2G5Q4_9BURK</name>
<dbReference type="Pfam" id="PF00182">
    <property type="entry name" value="Glyco_hydro_19"/>
    <property type="match status" value="1"/>
</dbReference>
<evidence type="ECO:0000313" key="3">
    <source>
        <dbReference type="EMBL" id="NRT57632.1"/>
    </source>
</evidence>
<sequence>MLTDAHLKAIMPLMPADRRSRFLPSINRTLQIYGIHTPRRAAAFLGQLAHESCEFRYMEELWGPTAQQKRYEPVTELSIRLGNVRAGDGHLFRGRGPIQITGRANYQRYGRLLQLDLVAQPDRVATPEVGLSVAGLYWSSQGLNALAELLDDREITRRINGGFNGLAERVAYSERARAVLARDFVMATTPRALARETAQRDRQSERTPYAVPLRIPRRPLPRGHAAEEHEVQVLEVGGMLREPALP</sequence>
<dbReference type="RefSeq" id="WP_173806598.1">
    <property type="nucleotide sequence ID" value="NZ_JABSNM010000017.1"/>
</dbReference>
<dbReference type="InterPro" id="IPR000726">
    <property type="entry name" value="Glyco_hydro_19_cat"/>
</dbReference>
<keyword evidence="4" id="KW-1185">Reference proteome</keyword>
<dbReference type="InterPro" id="IPR052354">
    <property type="entry name" value="Cell_Wall_Dynamics_Protein"/>
</dbReference>
<evidence type="ECO:0000259" key="2">
    <source>
        <dbReference type="Pfam" id="PF00182"/>
    </source>
</evidence>
<protein>
    <submittedName>
        <fullName evidence="3">Chitinase</fullName>
    </submittedName>
</protein>
<dbReference type="PANTHER" id="PTHR34408:SF1">
    <property type="entry name" value="GLYCOSYL HYDROLASE FAMILY 19 DOMAIN-CONTAINING PROTEIN HI_1415"/>
    <property type="match status" value="1"/>
</dbReference>
<dbReference type="Gene3D" id="1.10.530.10">
    <property type="match status" value="1"/>
</dbReference>
<feature type="region of interest" description="Disordered" evidence="1">
    <location>
        <begin position="194"/>
        <end position="228"/>
    </location>
</feature>
<dbReference type="PANTHER" id="PTHR34408">
    <property type="entry name" value="FAMILY PROTEIN, PUTATIVE-RELATED"/>
    <property type="match status" value="1"/>
</dbReference>
<dbReference type="SUPFAM" id="SSF53955">
    <property type="entry name" value="Lysozyme-like"/>
    <property type="match status" value="1"/>
</dbReference>
<gene>
    <name evidence="3" type="ORF">HNQ01_003389</name>
</gene>
<organism evidence="3 4">
    <name type="scientific">Sphaerotilus uruguayifluvii</name>
    <dbReference type="NCBI Taxonomy" id="2735897"/>
    <lineage>
        <taxon>Bacteria</taxon>
        <taxon>Pseudomonadati</taxon>
        <taxon>Pseudomonadota</taxon>
        <taxon>Betaproteobacteria</taxon>
        <taxon>Burkholderiales</taxon>
        <taxon>Sphaerotilaceae</taxon>
        <taxon>Sphaerotilus</taxon>
    </lineage>
</organism>